<dbReference type="Proteomes" id="UP001595696">
    <property type="component" value="Unassembled WGS sequence"/>
</dbReference>
<dbReference type="RefSeq" id="WP_378615063.1">
    <property type="nucleotide sequence ID" value="NZ_JBHSAX010000019.1"/>
</dbReference>
<dbReference type="Gene3D" id="2.30.110.10">
    <property type="entry name" value="Electron Transport, Fmn-binding Protein, Chain A"/>
    <property type="match status" value="1"/>
</dbReference>
<reference evidence="3" key="1">
    <citation type="journal article" date="2019" name="Int. J. Syst. Evol. Microbiol.">
        <title>The Global Catalogue of Microorganisms (GCM) 10K type strain sequencing project: providing services to taxonomists for standard genome sequencing and annotation.</title>
        <authorList>
            <consortium name="The Broad Institute Genomics Platform"/>
            <consortium name="The Broad Institute Genome Sequencing Center for Infectious Disease"/>
            <person name="Wu L."/>
            <person name="Ma J."/>
        </authorList>
    </citation>
    <scope>NUCLEOTIDE SEQUENCE [LARGE SCALE GENOMIC DNA]</scope>
    <source>
        <strain evidence="3">CGMCC 4.7330</strain>
    </source>
</reference>
<dbReference type="Pfam" id="PF04075">
    <property type="entry name" value="F420H2_quin_red"/>
    <property type="match status" value="1"/>
</dbReference>
<feature type="compositionally biased region" description="Low complexity" evidence="1">
    <location>
        <begin position="96"/>
        <end position="109"/>
    </location>
</feature>
<keyword evidence="3" id="KW-1185">Reference proteome</keyword>
<gene>
    <name evidence="2" type="ORF">ACFO0B_25290</name>
</gene>
<name>A0ABV8E1B3_9NOCA</name>
<accession>A0ABV8E1B3</accession>
<dbReference type="InterPro" id="IPR012349">
    <property type="entry name" value="Split_barrel_FMN-bd"/>
</dbReference>
<sequence length="352" mass="38222">MVPTPSIPQLILAGTPGSFARAVFHERHPKPLTGIDASAPLETAELHGTTVTGQLDTLDRLDALDSRERRDQPLLARLWGNRADLGFQPTAAESVGAAGAQQRRAPAAGDVAVRNGRSRLTLEGGEGRSRPPPSACGPRGRTMIERAPTSPMSSSHPLEETAIEFIAYPPGCARLMRKASMDHDIVDPIPRRAACKHLHAANRRMYRSARPGTAARVLNRFAEFIFTAGVLSPGHAMTLEVAGRRTGRPVTLPIAVADHDGQRYLVSMLGQNAGWVRNVAAAHGHAALYRRGREAVQLTEVPAADRAPILRRYLAVAPGARPHFPVDRRAPLSEFERIASRYPVFRIDPLPR</sequence>
<comment type="caution">
    <text evidence="2">The sequence shown here is derived from an EMBL/GenBank/DDBJ whole genome shotgun (WGS) entry which is preliminary data.</text>
</comment>
<organism evidence="2 3">
    <name type="scientific">Nocardia jiangsuensis</name>
    <dbReference type="NCBI Taxonomy" id="1691563"/>
    <lineage>
        <taxon>Bacteria</taxon>
        <taxon>Bacillati</taxon>
        <taxon>Actinomycetota</taxon>
        <taxon>Actinomycetes</taxon>
        <taxon>Mycobacteriales</taxon>
        <taxon>Nocardiaceae</taxon>
        <taxon>Nocardia</taxon>
    </lineage>
</organism>
<feature type="region of interest" description="Disordered" evidence="1">
    <location>
        <begin position="96"/>
        <end position="156"/>
    </location>
</feature>
<protein>
    <submittedName>
        <fullName evidence="2">Nitroreductase/quinone reductase family protein</fullName>
    </submittedName>
</protein>
<dbReference type="InterPro" id="IPR004378">
    <property type="entry name" value="F420H2_quin_Rdtase"/>
</dbReference>
<evidence type="ECO:0000256" key="1">
    <source>
        <dbReference type="SAM" id="MobiDB-lite"/>
    </source>
</evidence>
<evidence type="ECO:0000313" key="3">
    <source>
        <dbReference type="Proteomes" id="UP001595696"/>
    </source>
</evidence>
<proteinExistence type="predicted"/>
<dbReference type="EMBL" id="JBHSAX010000019">
    <property type="protein sequence ID" value="MFC3965317.1"/>
    <property type="molecule type" value="Genomic_DNA"/>
</dbReference>
<evidence type="ECO:0000313" key="2">
    <source>
        <dbReference type="EMBL" id="MFC3965317.1"/>
    </source>
</evidence>